<evidence type="ECO:0000256" key="6">
    <source>
        <dbReference type="ARBA" id="ARBA00022833"/>
    </source>
</evidence>
<feature type="zinc finger region" description="C4-type" evidence="11">
    <location>
        <begin position="19"/>
        <end position="37"/>
    </location>
</feature>
<evidence type="ECO:0000256" key="1">
    <source>
        <dbReference type="ARBA" id="ARBA00003058"/>
    </source>
</evidence>
<dbReference type="SUPFAM" id="SSF57829">
    <property type="entry name" value="Zn-binding ribosomal proteins"/>
    <property type="match status" value="1"/>
</dbReference>
<keyword evidence="4 11" id="KW-0699">rRNA-binding</keyword>
<dbReference type="NCBIfam" id="NF003214">
    <property type="entry name" value="PRK04179.1"/>
    <property type="match status" value="1"/>
</dbReference>
<evidence type="ECO:0000256" key="10">
    <source>
        <dbReference type="ARBA" id="ARBA00035225"/>
    </source>
</evidence>
<keyword evidence="3 11" id="KW-0479">Metal-binding</keyword>
<dbReference type="PANTHER" id="PTHR10768:SF0">
    <property type="entry name" value="RIBOSOMAL PROTEIN L37"/>
    <property type="match status" value="1"/>
</dbReference>
<dbReference type="RefSeq" id="WP_338103030.1">
    <property type="nucleotide sequence ID" value="NZ_CP131060.1"/>
</dbReference>
<comment type="function">
    <text evidence="1 11">Binds to the 23S rRNA.</text>
</comment>
<dbReference type="GO" id="GO:0008270">
    <property type="term" value="F:zinc ion binding"/>
    <property type="evidence" value="ECO:0007669"/>
    <property type="project" value="UniProtKB-UniRule"/>
</dbReference>
<dbReference type="AlphaFoldDB" id="A0AA96V3U1"/>
<dbReference type="GO" id="GO:0019843">
    <property type="term" value="F:rRNA binding"/>
    <property type="evidence" value="ECO:0007669"/>
    <property type="project" value="UniProtKB-KW"/>
</dbReference>
<feature type="binding site" evidence="11">
    <location>
        <position position="22"/>
    </location>
    <ligand>
        <name>Zn(2+)</name>
        <dbReference type="ChEBI" id="CHEBI:29105"/>
    </ligand>
</feature>
<dbReference type="FunFam" id="2.20.25.30:FF:000003">
    <property type="entry name" value="50S ribosomal protein L37e"/>
    <property type="match status" value="1"/>
</dbReference>
<dbReference type="InterPro" id="IPR001569">
    <property type="entry name" value="Ribosomal_eL37"/>
</dbReference>
<evidence type="ECO:0000256" key="4">
    <source>
        <dbReference type="ARBA" id="ARBA00022730"/>
    </source>
</evidence>
<evidence type="ECO:0000256" key="9">
    <source>
        <dbReference type="ARBA" id="ARBA00023274"/>
    </source>
</evidence>
<dbReference type="GO" id="GO:0003735">
    <property type="term" value="F:structural constituent of ribosome"/>
    <property type="evidence" value="ECO:0007669"/>
    <property type="project" value="InterPro"/>
</dbReference>
<keyword evidence="8 11" id="KW-0689">Ribosomal protein</keyword>
<dbReference type="Proteomes" id="UP001303587">
    <property type="component" value="Chromosome"/>
</dbReference>
<reference evidence="13 14" key="1">
    <citation type="submission" date="2023-07" db="EMBL/GenBank/DDBJ databases">
        <title>Closed genoem sequence of Methanosarcinaceae archaeon Ac7.</title>
        <authorList>
            <person name="Poehlein A."/>
            <person name="Protasov E."/>
            <person name="Platt K."/>
            <person name="Reeh H."/>
            <person name="Daniel R."/>
            <person name="Brune A."/>
        </authorList>
    </citation>
    <scope>NUCLEOTIDE SEQUENCE [LARGE SCALE GENOMIC DNA]</scope>
    <source>
        <strain evidence="13 14">Ac7</strain>
    </source>
</reference>
<sequence length="60" mass="6826">MVKGTPSMGQRQKRTHMKCRRCGSTSFNISTKQCVACGFGRSAKLRNYKWVRKSGLNGDW</sequence>
<dbReference type="InterPro" id="IPR018267">
    <property type="entry name" value="Ribosomal_eL37_CS"/>
</dbReference>
<accession>A0AA96V3U1</accession>
<keyword evidence="7 11" id="KW-0694">RNA-binding</keyword>
<evidence type="ECO:0000256" key="3">
    <source>
        <dbReference type="ARBA" id="ARBA00022723"/>
    </source>
</evidence>
<feature type="binding site" evidence="11">
    <location>
        <position position="19"/>
    </location>
    <ligand>
        <name>Zn(2+)</name>
        <dbReference type="ChEBI" id="CHEBI:29105"/>
    </ligand>
</feature>
<dbReference type="HAMAP" id="MF_00547">
    <property type="entry name" value="Ribosomal_eL37"/>
    <property type="match status" value="1"/>
</dbReference>
<comment type="function">
    <text evidence="12">Component of the large ribosomal subunit. The ribosome is a large ribonucleoprotein complex responsible for the synthesis of proteins in the cell.</text>
</comment>
<keyword evidence="5 11" id="KW-0863">Zinc-finger</keyword>
<dbReference type="PANTHER" id="PTHR10768">
    <property type="entry name" value="60S RIBOSOMAL PROTEIN L37"/>
    <property type="match status" value="1"/>
</dbReference>
<evidence type="ECO:0000313" key="13">
    <source>
        <dbReference type="EMBL" id="WNY24975.1"/>
    </source>
</evidence>
<dbReference type="EMBL" id="CP131060">
    <property type="protein sequence ID" value="WNY24975.1"/>
    <property type="molecule type" value="Genomic_DNA"/>
</dbReference>
<feature type="binding site" evidence="11">
    <location>
        <position position="37"/>
    </location>
    <ligand>
        <name>Zn(2+)</name>
        <dbReference type="ChEBI" id="CHEBI:29105"/>
    </ligand>
</feature>
<comment type="cofactor">
    <cofactor evidence="11">
        <name>Zn(2+)</name>
        <dbReference type="ChEBI" id="CHEBI:29105"/>
    </cofactor>
    <text evidence="11">Binds 1 zinc ion per subunit.</text>
</comment>
<protein>
    <recommendedName>
        <fullName evidence="10 11">Large ribosomal subunit protein eL37</fullName>
    </recommendedName>
</protein>
<dbReference type="InterPro" id="IPR011332">
    <property type="entry name" value="Ribosomal_zn-bd"/>
</dbReference>
<dbReference type="Pfam" id="PF01907">
    <property type="entry name" value="Ribosomal_L37e"/>
    <property type="match status" value="1"/>
</dbReference>
<dbReference type="InterPro" id="IPR011331">
    <property type="entry name" value="Ribosomal_eL37/eL43"/>
</dbReference>
<dbReference type="GeneID" id="89229626"/>
<gene>
    <name evidence="11" type="primary">rpl37e</name>
    <name evidence="13" type="ORF">MsAc7_05070</name>
</gene>
<name>A0AA96V3U1_9EURY</name>
<evidence type="ECO:0000256" key="7">
    <source>
        <dbReference type="ARBA" id="ARBA00022884"/>
    </source>
</evidence>
<keyword evidence="9 11" id="KW-0687">Ribonucleoprotein</keyword>
<dbReference type="GO" id="GO:0006412">
    <property type="term" value="P:translation"/>
    <property type="evidence" value="ECO:0007669"/>
    <property type="project" value="UniProtKB-UniRule"/>
</dbReference>
<dbReference type="Gene3D" id="2.20.25.30">
    <property type="match status" value="1"/>
</dbReference>
<evidence type="ECO:0000256" key="8">
    <source>
        <dbReference type="ARBA" id="ARBA00022980"/>
    </source>
</evidence>
<feature type="binding site" evidence="11">
    <location>
        <position position="34"/>
    </location>
    <ligand>
        <name>Zn(2+)</name>
        <dbReference type="ChEBI" id="CHEBI:29105"/>
    </ligand>
</feature>
<dbReference type="PROSITE" id="PS01077">
    <property type="entry name" value="RIBOSOMAL_L37E"/>
    <property type="match status" value="1"/>
</dbReference>
<evidence type="ECO:0000256" key="12">
    <source>
        <dbReference type="RuleBase" id="RU000576"/>
    </source>
</evidence>
<organism evidence="13 14">
    <name type="scientific">Methanolapillus millepedarum</name>
    <dbReference type="NCBI Taxonomy" id="3028296"/>
    <lineage>
        <taxon>Archaea</taxon>
        <taxon>Methanobacteriati</taxon>
        <taxon>Methanobacteriota</taxon>
        <taxon>Stenosarchaea group</taxon>
        <taxon>Methanomicrobia</taxon>
        <taxon>Methanosarcinales</taxon>
        <taxon>Methanosarcinaceae</taxon>
        <taxon>Methanolapillus</taxon>
    </lineage>
</organism>
<evidence type="ECO:0000256" key="11">
    <source>
        <dbReference type="HAMAP-Rule" id="MF_00547"/>
    </source>
</evidence>
<evidence type="ECO:0000256" key="5">
    <source>
        <dbReference type="ARBA" id="ARBA00022771"/>
    </source>
</evidence>
<comment type="similarity">
    <text evidence="2 11 12">Belongs to the eukaryotic ribosomal protein eL37 family.</text>
</comment>
<keyword evidence="6 11" id="KW-0862">Zinc</keyword>
<evidence type="ECO:0000256" key="2">
    <source>
        <dbReference type="ARBA" id="ARBA00009805"/>
    </source>
</evidence>
<keyword evidence="14" id="KW-1185">Reference proteome</keyword>
<proteinExistence type="inferred from homology"/>
<dbReference type="GO" id="GO:0022625">
    <property type="term" value="C:cytosolic large ribosomal subunit"/>
    <property type="evidence" value="ECO:0007669"/>
    <property type="project" value="TreeGrafter"/>
</dbReference>
<evidence type="ECO:0000313" key="14">
    <source>
        <dbReference type="Proteomes" id="UP001303587"/>
    </source>
</evidence>